<dbReference type="EMBL" id="QGDH01000292">
    <property type="protein sequence ID" value="RAR01181.1"/>
    <property type="molecule type" value="Genomic_DNA"/>
</dbReference>
<dbReference type="InterPro" id="IPR006598">
    <property type="entry name" value="CAP10"/>
</dbReference>
<dbReference type="PANTHER" id="PTHR12203">
    <property type="entry name" value="KDEL LYS-ASP-GLU-LEU CONTAINING - RELATED"/>
    <property type="match status" value="1"/>
</dbReference>
<dbReference type="PANTHER" id="PTHR12203:SF61">
    <property type="entry name" value="CAPSULE PROTEIN"/>
    <property type="match status" value="1"/>
</dbReference>
<comment type="caution">
    <text evidence="2">The sequence shown here is derived from an EMBL/GenBank/DDBJ whole genome shotgun (WGS) entry which is preliminary data.</text>
</comment>
<dbReference type="OrthoDB" id="541052at2759"/>
<dbReference type="InterPro" id="IPR051091">
    <property type="entry name" value="O-Glucosyltr/Glycosyltrsf_90"/>
</dbReference>
<feature type="domain" description="Glycosyl transferase CAP10" evidence="1">
    <location>
        <begin position="218"/>
        <end position="505"/>
    </location>
</feature>
<organism evidence="2 3">
    <name type="scientific">Stemphylium lycopersici</name>
    <name type="common">Tomato gray leaf spot disease fungus</name>
    <name type="synonym">Thyrospora lycopersici</name>
    <dbReference type="NCBI Taxonomy" id="183478"/>
    <lineage>
        <taxon>Eukaryota</taxon>
        <taxon>Fungi</taxon>
        <taxon>Dikarya</taxon>
        <taxon>Ascomycota</taxon>
        <taxon>Pezizomycotina</taxon>
        <taxon>Dothideomycetes</taxon>
        <taxon>Pleosporomycetidae</taxon>
        <taxon>Pleosporales</taxon>
        <taxon>Pleosporineae</taxon>
        <taxon>Pleosporaceae</taxon>
        <taxon>Stemphylium</taxon>
    </lineage>
</organism>
<dbReference type="Proteomes" id="UP000249619">
    <property type="component" value="Unassembled WGS sequence"/>
</dbReference>
<gene>
    <name evidence="2" type="ORF">DDE83_008969</name>
</gene>
<proteinExistence type="predicted"/>
<reference evidence="3" key="1">
    <citation type="submission" date="2018-05" db="EMBL/GenBank/DDBJ databases">
        <title>Draft genome sequence of Stemphylium lycopersici strain CIDEFI 213.</title>
        <authorList>
            <person name="Medina R."/>
            <person name="Franco M.E.E."/>
            <person name="Lucentini C.G."/>
            <person name="Saparrat M.C.N."/>
            <person name="Balatti P.A."/>
        </authorList>
    </citation>
    <scope>NUCLEOTIDE SEQUENCE [LARGE SCALE GENOMIC DNA]</scope>
    <source>
        <strain evidence="3">CIDEFI 213</strain>
    </source>
</reference>
<dbReference type="GO" id="GO:0016740">
    <property type="term" value="F:transferase activity"/>
    <property type="evidence" value="ECO:0007669"/>
    <property type="project" value="UniProtKB-KW"/>
</dbReference>
<name>A0A364MRX3_STELY</name>
<protein>
    <submittedName>
        <fullName evidence="2">Glycosyltransferase family 90 protein</fullName>
    </submittedName>
</protein>
<dbReference type="SMART" id="SM00672">
    <property type="entry name" value="CAP10"/>
    <property type="match status" value="1"/>
</dbReference>
<evidence type="ECO:0000313" key="2">
    <source>
        <dbReference type="EMBL" id="RAR01181.1"/>
    </source>
</evidence>
<keyword evidence="3" id="KW-1185">Reference proteome</keyword>
<evidence type="ECO:0000259" key="1">
    <source>
        <dbReference type="SMART" id="SM00672"/>
    </source>
</evidence>
<keyword evidence="2" id="KW-0808">Transferase</keyword>
<dbReference type="Pfam" id="PF05686">
    <property type="entry name" value="Glyco_transf_90"/>
    <property type="match status" value="1"/>
</dbReference>
<dbReference type="AlphaFoldDB" id="A0A364MRX3"/>
<sequence>METQILSLSKAAWPHVLTSTIPPSSRHPIEELILEAHKDFARLQSQQSKTLRSAVKEYQKRYLRKPPPGFEKWFAYAKAKRSPLIDNFDIINEDLKPFWKVEPRRLLENINHVTGLSRLSLHKCGFANGQYNETSNEWLMNDLGQLFHEVSHDIPDVVFALNLLDEPRFTTTRHLLNVNNTLHPSFKDANHNPMWDTTGSPCPVASGINLRPAIFNYGLPFVQNLSRAKDVCSHPEFRLIYGFFSSPMTSLVTQAPVPILSQAAPSTFGDIVYPSPWYTDKMDQGDYKEAEDPRWEQKANNLYWAGSTTGSYSWNSSWQHSHRQRFVRLVQTINQTNHKYLKQSNLGIWAPYDAVENHSSLYDVKFTAVLQCDDKDCEEQKTVFNPGGREERSRQFQSRFVFDIDGNSFSGRYYTLLQSKSAVLKQTILREWHDERLVPWVHYIPVSLSMDELPEIMRYMTSHEDGRRRAKEIAYAGREWHGRALRKNDFTVYLYRLMLELARIMDPNREVE</sequence>
<evidence type="ECO:0000313" key="3">
    <source>
        <dbReference type="Proteomes" id="UP000249619"/>
    </source>
</evidence>
<accession>A0A364MRX3</accession>